<evidence type="ECO:0000256" key="4">
    <source>
        <dbReference type="ARBA" id="ARBA00022692"/>
    </source>
</evidence>
<dbReference type="Gene3D" id="1.10.1760.20">
    <property type="match status" value="1"/>
</dbReference>
<feature type="domain" description="PDGLE" evidence="8">
    <location>
        <begin position="237"/>
        <end position="321"/>
    </location>
</feature>
<keyword evidence="5 7" id="KW-1133">Transmembrane helix</keyword>
<reference evidence="11 12" key="1">
    <citation type="submission" date="2019-11" db="EMBL/GenBank/DDBJ databases">
        <authorList>
            <person name="Ren C."/>
            <person name="Wang H."/>
            <person name="Xu Y."/>
        </authorList>
    </citation>
    <scope>NUCLEOTIDE SEQUENCE [LARGE SCALE GENOMIC DNA]</scope>
    <source>
        <strain evidence="12">JNU-WLY1368</strain>
        <strain evidence="9 11">LBM 19010</strain>
    </source>
</reference>
<evidence type="ECO:0000259" key="8">
    <source>
        <dbReference type="Pfam" id="PF13190"/>
    </source>
</evidence>
<feature type="transmembrane region" description="Helical" evidence="7">
    <location>
        <begin position="103"/>
        <end position="128"/>
    </location>
</feature>
<gene>
    <name evidence="9" type="primary">cbiM</name>
    <name evidence="9" type="ORF">GJQ69_01605</name>
    <name evidence="10" type="ORF">GKP14_02745</name>
</gene>
<dbReference type="InterPro" id="IPR002751">
    <property type="entry name" value="CbiM/NikMN"/>
</dbReference>
<reference evidence="10" key="3">
    <citation type="journal article" date="2022" name="Int. J. Syst. Evol. Microbiol.">
        <title>Caproicibacterium lactatifermentans sp. nov., isolated from pit clay used for the production of Chinese strong aroma-type liquor.</title>
        <authorList>
            <person name="Wang H."/>
            <person name="Gu Y."/>
            <person name="Zhao D."/>
            <person name="Qiao Z."/>
            <person name="Zheng J."/>
            <person name="Gao J."/>
            <person name="Ren C."/>
            <person name="Xu Y."/>
        </authorList>
    </citation>
    <scope>NUCLEOTIDE SEQUENCE</scope>
    <source>
        <strain evidence="10">JNU-WLY1368</strain>
    </source>
</reference>
<evidence type="ECO:0000313" key="10">
    <source>
        <dbReference type="EMBL" id="QKO30020.1"/>
    </source>
</evidence>
<sequence length="330" mass="34569">MHIPDNYLSPQTCAVMAAAMVPAWIVSVKKVKKEIPKEKLPLMGVAAAFSFISMMFNIPIPGGTTGHAVGGTLIALLLGPYAACISVSVALLLQALIFGDGGVLSFGANCFNMAFVLPFVGYAVATFISSRQKKKGKHILGAAVGSYLGINAAALCAAIEFGIQPMLFRDTAGKAMYCPYGLNISLPAMLIGHLTLFGLAEVVFTVGVLLFVQKTSPNLRTDQHRSETTQTPLPLRILLGALVVLTPLGLLAEGTAWGEWGENEIAAAGAGFTPSGMTSGLHYGALLPDYSVAGLPEWFGYMLSAVIGVAALIIIFKLISSAHRSPVAES</sequence>
<dbReference type="PANTHER" id="PTHR34229">
    <property type="entry name" value="METAL TRANSPORT PROTEIN HI_1621-RELATED"/>
    <property type="match status" value="1"/>
</dbReference>
<dbReference type="EMBL" id="CP046051">
    <property type="protein sequence ID" value="QKN23298.1"/>
    <property type="molecule type" value="Genomic_DNA"/>
</dbReference>
<dbReference type="NCBIfam" id="NF008873">
    <property type="entry name" value="PRK11909.1"/>
    <property type="match status" value="1"/>
</dbReference>
<keyword evidence="3" id="KW-1003">Cell membrane</keyword>
<evidence type="ECO:0000256" key="7">
    <source>
        <dbReference type="SAM" id="Phobius"/>
    </source>
</evidence>
<feature type="transmembrane region" description="Helical" evidence="7">
    <location>
        <begin position="40"/>
        <end position="60"/>
    </location>
</feature>
<feature type="transmembrane region" description="Helical" evidence="7">
    <location>
        <begin position="7"/>
        <end position="28"/>
    </location>
</feature>
<evidence type="ECO:0000313" key="9">
    <source>
        <dbReference type="EMBL" id="QKN23298.1"/>
    </source>
</evidence>
<dbReference type="InterPro" id="IPR025937">
    <property type="entry name" value="PDGLE_dom"/>
</dbReference>
<dbReference type="GO" id="GO:0000041">
    <property type="term" value="P:transition metal ion transport"/>
    <property type="evidence" value="ECO:0007669"/>
    <property type="project" value="InterPro"/>
</dbReference>
<dbReference type="Pfam" id="PF13190">
    <property type="entry name" value="PDGLE"/>
    <property type="match status" value="1"/>
</dbReference>
<accession>A0A859DNA0</accession>
<comment type="subcellular location">
    <subcellularLocation>
        <location evidence="1">Cell membrane</location>
        <topology evidence="1">Multi-pass membrane protein</topology>
    </subcellularLocation>
</comment>
<keyword evidence="12" id="KW-1185">Reference proteome</keyword>
<dbReference type="GO" id="GO:0005886">
    <property type="term" value="C:plasma membrane"/>
    <property type="evidence" value="ECO:0007669"/>
    <property type="project" value="UniProtKB-SubCell"/>
</dbReference>
<reference evidence="10" key="2">
    <citation type="journal article" date="2021" name="Appl. Environ. Microbiol.">
        <title>Adaptability of a Caproate-Producing Bacterium Contributes to Its Dominance in an Anaerobic Fermentation System.</title>
        <authorList>
            <person name="Wang H."/>
            <person name="Gu Y."/>
            <person name="Zhou W."/>
            <person name="Zhao D."/>
            <person name="Qiao Z."/>
            <person name="Zheng J."/>
            <person name="Gao J."/>
            <person name="Chen X."/>
            <person name="Ren C."/>
            <person name="Xu Y."/>
        </authorList>
    </citation>
    <scope>NUCLEOTIDE SEQUENCE</scope>
    <source>
        <strain evidence="10">JNU-WLY1368</strain>
    </source>
</reference>
<evidence type="ECO:0000313" key="11">
    <source>
        <dbReference type="Proteomes" id="UP000501316"/>
    </source>
</evidence>
<dbReference type="Proteomes" id="UP000509623">
    <property type="component" value="Chromosome"/>
</dbReference>
<dbReference type="KEGG" id="clf:GJQ69_01605"/>
<feature type="transmembrane region" description="Helical" evidence="7">
    <location>
        <begin position="298"/>
        <end position="319"/>
    </location>
</feature>
<evidence type="ECO:0000256" key="6">
    <source>
        <dbReference type="ARBA" id="ARBA00023136"/>
    </source>
</evidence>
<evidence type="ECO:0000256" key="3">
    <source>
        <dbReference type="ARBA" id="ARBA00022475"/>
    </source>
</evidence>
<feature type="transmembrane region" description="Helical" evidence="7">
    <location>
        <begin position="233"/>
        <end position="252"/>
    </location>
</feature>
<organism evidence="9 11">
    <name type="scientific">Caproicibacterium lactatifermentans</name>
    <dbReference type="NCBI Taxonomy" id="2666138"/>
    <lineage>
        <taxon>Bacteria</taxon>
        <taxon>Bacillati</taxon>
        <taxon>Bacillota</taxon>
        <taxon>Clostridia</taxon>
        <taxon>Eubacteriales</taxon>
        <taxon>Oscillospiraceae</taxon>
        <taxon>Caproicibacterium</taxon>
    </lineage>
</organism>
<feature type="transmembrane region" description="Helical" evidence="7">
    <location>
        <begin position="184"/>
        <end position="212"/>
    </location>
</feature>
<name>A0A859DNA0_9FIRM</name>
<evidence type="ECO:0000313" key="12">
    <source>
        <dbReference type="Proteomes" id="UP000509623"/>
    </source>
</evidence>
<keyword evidence="4 7" id="KW-0812">Transmembrane</keyword>
<keyword evidence="6 7" id="KW-0472">Membrane</keyword>
<feature type="transmembrane region" description="Helical" evidence="7">
    <location>
        <begin position="72"/>
        <end position="97"/>
    </location>
</feature>
<dbReference type="NCBIfam" id="NF005598">
    <property type="entry name" value="PRK07331.1"/>
    <property type="match status" value="1"/>
</dbReference>
<dbReference type="PANTHER" id="PTHR34229:SF1">
    <property type="entry name" value="METAL TRANSPORT PROTEIN HI_1621-RELATED"/>
    <property type="match status" value="1"/>
</dbReference>
<feature type="transmembrane region" description="Helical" evidence="7">
    <location>
        <begin position="140"/>
        <end position="164"/>
    </location>
</feature>
<dbReference type="EMBL" id="CP046161">
    <property type="protein sequence ID" value="QKO30020.1"/>
    <property type="molecule type" value="Genomic_DNA"/>
</dbReference>
<dbReference type="AlphaFoldDB" id="A0A859DNA0"/>
<proteinExistence type="predicted"/>
<dbReference type="Pfam" id="PF01891">
    <property type="entry name" value="CbiM"/>
    <property type="match status" value="1"/>
</dbReference>
<dbReference type="RefSeq" id="WP_086036546.1">
    <property type="nucleotide sequence ID" value="NZ_CP046051.1"/>
</dbReference>
<evidence type="ECO:0000256" key="1">
    <source>
        <dbReference type="ARBA" id="ARBA00004651"/>
    </source>
</evidence>
<evidence type="ECO:0000256" key="2">
    <source>
        <dbReference type="ARBA" id="ARBA00022448"/>
    </source>
</evidence>
<evidence type="ECO:0000256" key="5">
    <source>
        <dbReference type="ARBA" id="ARBA00022989"/>
    </source>
</evidence>
<protein>
    <submittedName>
        <fullName evidence="9">Cobalt transporter CbiM</fullName>
    </submittedName>
</protein>
<keyword evidence="2" id="KW-0813">Transport</keyword>
<dbReference type="Proteomes" id="UP000501316">
    <property type="component" value="Chromosome"/>
</dbReference>